<accession>A0A939SWA4</accession>
<evidence type="ECO:0000313" key="1">
    <source>
        <dbReference type="EMBL" id="MBO2029651.1"/>
    </source>
</evidence>
<dbReference type="EMBL" id="JAGETO010000195">
    <property type="protein sequence ID" value="MBO2029651.1"/>
    <property type="molecule type" value="Genomic_DNA"/>
</dbReference>
<reference evidence="1" key="1">
    <citation type="submission" date="2021-03" db="EMBL/GenBank/DDBJ databases">
        <title>Molecular epidemiology and mechanisms of colistin and carbapenem resistance in Enterobacteriaceae from clinical isolates, the environment and porcine samples in Pretoria, South Africa.</title>
        <authorList>
            <person name="Bogoshi D."/>
            <person name="Mbelle N.M."/>
            <person name="Naidoo V."/>
            <person name="Osei Sekyere J."/>
        </authorList>
    </citation>
    <scope>NUCLEOTIDE SEQUENCE</scope>
    <source>
        <strain evidence="1">C034</strain>
    </source>
</reference>
<protein>
    <submittedName>
        <fullName evidence="1">Uncharacterized protein</fullName>
    </submittedName>
</protein>
<dbReference type="Gene3D" id="3.40.640.10">
    <property type="entry name" value="Type I PLP-dependent aspartate aminotransferase-like (Major domain)"/>
    <property type="match status" value="1"/>
</dbReference>
<organism evidence="1 2">
    <name type="scientific">Klebsiella pneumoniae</name>
    <dbReference type="NCBI Taxonomy" id="573"/>
    <lineage>
        <taxon>Bacteria</taxon>
        <taxon>Pseudomonadati</taxon>
        <taxon>Pseudomonadota</taxon>
        <taxon>Gammaproteobacteria</taxon>
        <taxon>Enterobacterales</taxon>
        <taxon>Enterobacteriaceae</taxon>
        <taxon>Klebsiella/Raoultella group</taxon>
        <taxon>Klebsiella</taxon>
        <taxon>Klebsiella pneumoniae complex</taxon>
    </lineage>
</organism>
<name>A0A939SWA4_KLEPN</name>
<dbReference type="SUPFAM" id="SSF53383">
    <property type="entry name" value="PLP-dependent transferases"/>
    <property type="match status" value="1"/>
</dbReference>
<comment type="caution">
    <text evidence="1">The sequence shown here is derived from an EMBL/GenBank/DDBJ whole genome shotgun (WGS) entry which is preliminary data.</text>
</comment>
<dbReference type="InterPro" id="IPR015421">
    <property type="entry name" value="PyrdxlP-dep_Trfase_major"/>
</dbReference>
<sequence length="71" mass="7379">MPGLTYSGHSLAMAAIVATIDAMKEEKVVENAALSATRCCAPVSRRWRRSTPLSARCAVAACLCAGAGEQP</sequence>
<dbReference type="AlphaFoldDB" id="A0A939SWA4"/>
<proteinExistence type="predicted"/>
<dbReference type="Proteomes" id="UP000664620">
    <property type="component" value="Unassembled WGS sequence"/>
</dbReference>
<evidence type="ECO:0000313" key="2">
    <source>
        <dbReference type="Proteomes" id="UP000664620"/>
    </source>
</evidence>
<dbReference type="InterPro" id="IPR015424">
    <property type="entry name" value="PyrdxlP-dep_Trfase"/>
</dbReference>
<gene>
    <name evidence="1" type="ORF">J4734_26020</name>
</gene>